<organism evidence="3 4">
    <name type="scientific">Leuconostoc mesenteroides subsp. cremoris ATCC 19254</name>
    <dbReference type="NCBI Taxonomy" id="586220"/>
    <lineage>
        <taxon>Bacteria</taxon>
        <taxon>Bacillati</taxon>
        <taxon>Bacillota</taxon>
        <taxon>Bacilli</taxon>
        <taxon>Lactobacillales</taxon>
        <taxon>Lactobacillaceae</taxon>
        <taxon>Leuconostoc</taxon>
    </lineage>
</organism>
<proteinExistence type="predicted"/>
<gene>
    <name evidence="3" type="ORF">HMPREF0555_0568</name>
</gene>
<protein>
    <submittedName>
        <fullName evidence="3">Tryptophan synthase subunit beta</fullName>
        <ecNumber evidence="3">4.2.1.20</ecNumber>
    </submittedName>
</protein>
<dbReference type="InterPro" id="IPR036052">
    <property type="entry name" value="TrpB-like_PALP_sf"/>
</dbReference>
<keyword evidence="3" id="KW-0456">Lyase</keyword>
<dbReference type="InterPro" id="IPR023026">
    <property type="entry name" value="Trp_synth_beta/beta-like"/>
</dbReference>
<comment type="cofactor">
    <cofactor evidence="1">
        <name>pyridoxal 5'-phosphate</name>
        <dbReference type="ChEBI" id="CHEBI:597326"/>
    </cofactor>
</comment>
<sequence>MTRKGYYGEYGGQFVPELLMPAINEVTEAFNKYKEDPAFKSELKDLFDNYANRPSMLYYAKNMSEDLGGAQIYLKREDLNHTGAHKINNVLGQALIAKKWVKHV</sequence>
<name>C2KIV2_LEUMC</name>
<dbReference type="PROSITE" id="PS00168">
    <property type="entry name" value="TRP_SYNTHASE_BETA"/>
    <property type="match status" value="1"/>
</dbReference>
<comment type="caution">
    <text evidence="3">The sequence shown here is derived from an EMBL/GenBank/DDBJ whole genome shotgun (WGS) entry which is preliminary data.</text>
</comment>
<keyword evidence="2" id="KW-0663">Pyridoxal phosphate</keyword>
<dbReference type="SUPFAM" id="SSF53686">
    <property type="entry name" value="Tryptophan synthase beta subunit-like PLP-dependent enzymes"/>
    <property type="match status" value="1"/>
</dbReference>
<dbReference type="EC" id="4.2.1.20" evidence="3"/>
<dbReference type="PANTHER" id="PTHR48077">
    <property type="entry name" value="TRYPTOPHAN SYNTHASE-RELATED"/>
    <property type="match status" value="1"/>
</dbReference>
<accession>C2KIV2</accession>
<evidence type="ECO:0000313" key="3">
    <source>
        <dbReference type="EMBL" id="EEJ42844.1"/>
    </source>
</evidence>
<dbReference type="Gene3D" id="3.40.50.1100">
    <property type="match status" value="2"/>
</dbReference>
<dbReference type="PANTHER" id="PTHR48077:SF3">
    <property type="entry name" value="TRYPTOPHAN SYNTHASE"/>
    <property type="match status" value="1"/>
</dbReference>
<dbReference type="InterPro" id="IPR006653">
    <property type="entry name" value="Trp_synth_b_CS"/>
</dbReference>
<dbReference type="AlphaFoldDB" id="C2KIV2"/>
<dbReference type="Proteomes" id="UP000004283">
    <property type="component" value="Unassembled WGS sequence"/>
</dbReference>
<evidence type="ECO:0000313" key="4">
    <source>
        <dbReference type="Proteomes" id="UP000004283"/>
    </source>
</evidence>
<dbReference type="HOGENOM" id="CLU_143954_2_0_9"/>
<dbReference type="GO" id="GO:0005737">
    <property type="term" value="C:cytoplasm"/>
    <property type="evidence" value="ECO:0007669"/>
    <property type="project" value="TreeGrafter"/>
</dbReference>
<reference evidence="3 4" key="1">
    <citation type="submission" date="2009-04" db="EMBL/GenBank/DDBJ databases">
        <authorList>
            <person name="Qin X."/>
            <person name="Bachman B."/>
            <person name="Battles P."/>
            <person name="Bell A."/>
            <person name="Bess C."/>
            <person name="Bickham C."/>
            <person name="Chaboub L."/>
            <person name="Chen D."/>
            <person name="Coyle M."/>
            <person name="Deiros D.R."/>
            <person name="Dinh H."/>
            <person name="Forbes L."/>
            <person name="Fowler G."/>
            <person name="Francisco L."/>
            <person name="Fu Q."/>
            <person name="Gubbala S."/>
            <person name="Hale W."/>
            <person name="Han Y."/>
            <person name="Hemphill L."/>
            <person name="Highlander S.K."/>
            <person name="Hirani K."/>
            <person name="Hogues M."/>
            <person name="Jackson L."/>
            <person name="Jakkamsetti A."/>
            <person name="Javaid M."/>
            <person name="Jiang H."/>
            <person name="Korchina V."/>
            <person name="Kovar C."/>
            <person name="Lara F."/>
            <person name="Lee S."/>
            <person name="Mata R."/>
            <person name="Mathew T."/>
            <person name="Moen C."/>
            <person name="Morales K."/>
            <person name="Munidasa M."/>
            <person name="Nazareth L."/>
            <person name="Ngo R."/>
            <person name="Nguyen L."/>
            <person name="Okwuonu G."/>
            <person name="Ongeri F."/>
            <person name="Patil S."/>
            <person name="Petrosino J."/>
            <person name="Pham C."/>
            <person name="Pham P."/>
            <person name="Pu L.-L."/>
            <person name="Puazo M."/>
            <person name="Raj R."/>
            <person name="Reid J."/>
            <person name="Rouhana J."/>
            <person name="Saada N."/>
            <person name="Shang Y."/>
            <person name="Simmons D."/>
            <person name="Thornton R."/>
            <person name="Warren J."/>
            <person name="Weissenberger G."/>
            <person name="Zhang J."/>
            <person name="Zhang L."/>
            <person name="Zhou C."/>
            <person name="Zhu D."/>
            <person name="Muzny D."/>
            <person name="Worley K."/>
            <person name="Gibbs R."/>
        </authorList>
    </citation>
    <scope>NUCLEOTIDE SEQUENCE [LARGE SCALE GENOMIC DNA]</scope>
    <source>
        <strain evidence="3 4">ATCC 19254</strain>
    </source>
</reference>
<evidence type="ECO:0000256" key="1">
    <source>
        <dbReference type="ARBA" id="ARBA00001933"/>
    </source>
</evidence>
<dbReference type="GO" id="GO:0004834">
    <property type="term" value="F:tryptophan synthase activity"/>
    <property type="evidence" value="ECO:0007669"/>
    <property type="project" value="UniProtKB-EC"/>
</dbReference>
<dbReference type="EMBL" id="ACKV01000025">
    <property type="protein sequence ID" value="EEJ42844.1"/>
    <property type="molecule type" value="Genomic_DNA"/>
</dbReference>
<evidence type="ECO:0000256" key="2">
    <source>
        <dbReference type="ARBA" id="ARBA00022898"/>
    </source>
</evidence>